<evidence type="ECO:0000313" key="2">
    <source>
        <dbReference type="EMBL" id="GBP22029.1"/>
    </source>
</evidence>
<sequence>MEIIVSTVRSGKIENREISQQKIAHRLEIIVVCVATTAVGVAGALLVARTRSPRIRRSKDLAPGAQLLLLPAPLQRT</sequence>
<protein>
    <submittedName>
        <fullName evidence="2">Uncharacterized protein</fullName>
    </submittedName>
</protein>
<reference evidence="2 3" key="1">
    <citation type="journal article" date="2019" name="Commun. Biol.">
        <title>The bagworm genome reveals a unique fibroin gene that provides high tensile strength.</title>
        <authorList>
            <person name="Kono N."/>
            <person name="Nakamura H."/>
            <person name="Ohtoshi R."/>
            <person name="Tomita M."/>
            <person name="Numata K."/>
            <person name="Arakawa K."/>
        </authorList>
    </citation>
    <scope>NUCLEOTIDE SEQUENCE [LARGE SCALE GENOMIC DNA]</scope>
</reference>
<dbReference type="EMBL" id="BGZK01000135">
    <property type="protein sequence ID" value="GBP22029.1"/>
    <property type="molecule type" value="Genomic_DNA"/>
</dbReference>
<accession>A0A4C1U6T3</accession>
<proteinExistence type="predicted"/>
<gene>
    <name evidence="2" type="ORF">EVAR_18670_1</name>
</gene>
<keyword evidence="1" id="KW-0472">Membrane</keyword>
<dbReference type="Proteomes" id="UP000299102">
    <property type="component" value="Unassembled WGS sequence"/>
</dbReference>
<keyword evidence="3" id="KW-1185">Reference proteome</keyword>
<evidence type="ECO:0000313" key="3">
    <source>
        <dbReference type="Proteomes" id="UP000299102"/>
    </source>
</evidence>
<comment type="caution">
    <text evidence="2">The sequence shown here is derived from an EMBL/GenBank/DDBJ whole genome shotgun (WGS) entry which is preliminary data.</text>
</comment>
<dbReference type="AlphaFoldDB" id="A0A4C1U6T3"/>
<organism evidence="2 3">
    <name type="scientific">Eumeta variegata</name>
    <name type="common">Bagworm moth</name>
    <name type="synonym">Eumeta japonica</name>
    <dbReference type="NCBI Taxonomy" id="151549"/>
    <lineage>
        <taxon>Eukaryota</taxon>
        <taxon>Metazoa</taxon>
        <taxon>Ecdysozoa</taxon>
        <taxon>Arthropoda</taxon>
        <taxon>Hexapoda</taxon>
        <taxon>Insecta</taxon>
        <taxon>Pterygota</taxon>
        <taxon>Neoptera</taxon>
        <taxon>Endopterygota</taxon>
        <taxon>Lepidoptera</taxon>
        <taxon>Glossata</taxon>
        <taxon>Ditrysia</taxon>
        <taxon>Tineoidea</taxon>
        <taxon>Psychidae</taxon>
        <taxon>Oiketicinae</taxon>
        <taxon>Eumeta</taxon>
    </lineage>
</organism>
<feature type="transmembrane region" description="Helical" evidence="1">
    <location>
        <begin position="29"/>
        <end position="48"/>
    </location>
</feature>
<name>A0A4C1U6T3_EUMVA</name>
<keyword evidence="1" id="KW-1133">Transmembrane helix</keyword>
<keyword evidence="1" id="KW-0812">Transmembrane</keyword>
<evidence type="ECO:0000256" key="1">
    <source>
        <dbReference type="SAM" id="Phobius"/>
    </source>
</evidence>